<keyword evidence="1" id="KW-0472">Membrane</keyword>
<sequence length="108" mass="12095">MGRPAVAKSGRRTETRPKCMLSRFFVILLRFNLIGFAALFEMTPLGDPRDPQQWFVRHAICAITTNRPCVRFTSRPSQGGDWIVASIHDGISLDVSSRVLVTRLGPPQ</sequence>
<proteinExistence type="predicted"/>
<gene>
    <name evidence="2" type="ORF">BO82DRAFT_57229</name>
</gene>
<accession>A0A319CEW4</accession>
<keyword evidence="3" id="KW-1185">Reference proteome</keyword>
<name>A0A319CEW4_9EURO</name>
<dbReference type="AlphaFoldDB" id="A0A319CEW4"/>
<evidence type="ECO:0000256" key="1">
    <source>
        <dbReference type="SAM" id="Phobius"/>
    </source>
</evidence>
<dbReference type="EMBL" id="KZ821693">
    <property type="protein sequence ID" value="PYH82809.1"/>
    <property type="molecule type" value="Genomic_DNA"/>
</dbReference>
<reference evidence="2 3" key="1">
    <citation type="submission" date="2016-12" db="EMBL/GenBank/DDBJ databases">
        <title>The genomes of Aspergillus section Nigri reveals drivers in fungal speciation.</title>
        <authorList>
            <consortium name="DOE Joint Genome Institute"/>
            <person name="Vesth T.C."/>
            <person name="Nybo J."/>
            <person name="Theobald S."/>
            <person name="Brandl J."/>
            <person name="Frisvad J.C."/>
            <person name="Nielsen K.F."/>
            <person name="Lyhne E.K."/>
            <person name="Kogle M.E."/>
            <person name="Kuo A."/>
            <person name="Riley R."/>
            <person name="Clum A."/>
            <person name="Nolan M."/>
            <person name="Lipzen A."/>
            <person name="Salamov A."/>
            <person name="Henrissat B."/>
            <person name="Wiebenga A."/>
            <person name="De Vries R.P."/>
            <person name="Grigoriev I.V."/>
            <person name="Mortensen U.H."/>
            <person name="Andersen M.R."/>
            <person name="Baker S.E."/>
        </authorList>
    </citation>
    <scope>NUCLEOTIDE SEQUENCE [LARGE SCALE GENOMIC DNA]</scope>
    <source>
        <strain evidence="2 3">CBS 121591</strain>
    </source>
</reference>
<evidence type="ECO:0000313" key="3">
    <source>
        <dbReference type="Proteomes" id="UP000248340"/>
    </source>
</evidence>
<dbReference type="RefSeq" id="XP_025493009.1">
    <property type="nucleotide sequence ID" value="XM_025641337.1"/>
</dbReference>
<organism evidence="2 3">
    <name type="scientific">Aspergillus uvarum CBS 121591</name>
    <dbReference type="NCBI Taxonomy" id="1448315"/>
    <lineage>
        <taxon>Eukaryota</taxon>
        <taxon>Fungi</taxon>
        <taxon>Dikarya</taxon>
        <taxon>Ascomycota</taxon>
        <taxon>Pezizomycotina</taxon>
        <taxon>Eurotiomycetes</taxon>
        <taxon>Eurotiomycetidae</taxon>
        <taxon>Eurotiales</taxon>
        <taxon>Aspergillaceae</taxon>
        <taxon>Aspergillus</taxon>
        <taxon>Aspergillus subgen. Circumdati</taxon>
    </lineage>
</organism>
<dbReference type="GeneID" id="37144079"/>
<evidence type="ECO:0000313" key="2">
    <source>
        <dbReference type="EMBL" id="PYH82809.1"/>
    </source>
</evidence>
<protein>
    <submittedName>
        <fullName evidence="2">Uncharacterized protein</fullName>
    </submittedName>
</protein>
<keyword evidence="1" id="KW-0812">Transmembrane</keyword>
<keyword evidence="1" id="KW-1133">Transmembrane helix</keyword>
<dbReference type="Proteomes" id="UP000248340">
    <property type="component" value="Unassembled WGS sequence"/>
</dbReference>
<dbReference type="VEuPathDB" id="FungiDB:BO82DRAFT_57229"/>
<feature type="transmembrane region" description="Helical" evidence="1">
    <location>
        <begin position="21"/>
        <end position="40"/>
    </location>
</feature>